<organism evidence="4 5">
    <name type="scientific">Penstemon smallii</name>
    <dbReference type="NCBI Taxonomy" id="265156"/>
    <lineage>
        <taxon>Eukaryota</taxon>
        <taxon>Viridiplantae</taxon>
        <taxon>Streptophyta</taxon>
        <taxon>Embryophyta</taxon>
        <taxon>Tracheophyta</taxon>
        <taxon>Spermatophyta</taxon>
        <taxon>Magnoliopsida</taxon>
        <taxon>eudicotyledons</taxon>
        <taxon>Gunneridae</taxon>
        <taxon>Pentapetalae</taxon>
        <taxon>asterids</taxon>
        <taxon>lamiids</taxon>
        <taxon>Lamiales</taxon>
        <taxon>Plantaginaceae</taxon>
        <taxon>Cheloneae</taxon>
        <taxon>Penstemon</taxon>
    </lineage>
</organism>
<name>A0ABD3RND8_9LAMI</name>
<evidence type="ECO:0000256" key="2">
    <source>
        <dbReference type="SAM" id="Phobius"/>
    </source>
</evidence>
<keyword evidence="2" id="KW-1133">Transmembrane helix</keyword>
<feature type="compositionally biased region" description="Pro residues" evidence="1">
    <location>
        <begin position="320"/>
        <end position="330"/>
    </location>
</feature>
<feature type="compositionally biased region" description="Polar residues" evidence="1">
    <location>
        <begin position="338"/>
        <end position="372"/>
    </location>
</feature>
<accession>A0ABD3RND8</accession>
<dbReference type="PANTHER" id="PTHR33826:SF4">
    <property type="entry name" value="F20B24.21"/>
    <property type="match status" value="1"/>
</dbReference>
<feature type="domain" description="DUF7036" evidence="3">
    <location>
        <begin position="87"/>
        <end position="177"/>
    </location>
</feature>
<dbReference type="Pfam" id="PF23041">
    <property type="entry name" value="DUF7036"/>
    <property type="match status" value="2"/>
</dbReference>
<dbReference type="EMBL" id="JBJXBP010000008">
    <property type="protein sequence ID" value="KAL3814474.1"/>
    <property type="molecule type" value="Genomic_DNA"/>
</dbReference>
<evidence type="ECO:0000259" key="3">
    <source>
        <dbReference type="Pfam" id="PF23041"/>
    </source>
</evidence>
<gene>
    <name evidence="4" type="ORF">ACJIZ3_015742</name>
</gene>
<dbReference type="PANTHER" id="PTHR33826">
    <property type="entry name" value="F20B24.21"/>
    <property type="match status" value="1"/>
</dbReference>
<evidence type="ECO:0000256" key="1">
    <source>
        <dbReference type="SAM" id="MobiDB-lite"/>
    </source>
</evidence>
<reference evidence="4 5" key="1">
    <citation type="submission" date="2024-12" db="EMBL/GenBank/DDBJ databases">
        <title>The unique morphological basis and parallel evolutionary history of personate flowers in Penstemon.</title>
        <authorList>
            <person name="Depatie T.H."/>
            <person name="Wessinger C.A."/>
        </authorList>
    </citation>
    <scope>NUCLEOTIDE SEQUENCE [LARGE SCALE GENOMIC DNA]</scope>
    <source>
        <strain evidence="4">WTNN_2</strain>
        <tissue evidence="4">Leaf</tissue>
    </source>
</reference>
<dbReference type="InterPro" id="IPR055464">
    <property type="entry name" value="DUF7036"/>
</dbReference>
<feature type="compositionally biased region" description="Polar residues" evidence="1">
    <location>
        <begin position="381"/>
        <end position="395"/>
    </location>
</feature>
<feature type="region of interest" description="Disordered" evidence="1">
    <location>
        <begin position="317"/>
        <end position="450"/>
    </location>
</feature>
<keyword evidence="2" id="KW-0472">Membrane</keyword>
<keyword evidence="2" id="KW-0812">Transmembrane</keyword>
<dbReference type="AlphaFoldDB" id="A0ABD3RND8"/>
<keyword evidence="5" id="KW-1185">Reference proteome</keyword>
<comment type="caution">
    <text evidence="4">The sequence shown here is derived from an EMBL/GenBank/DDBJ whole genome shotgun (WGS) entry which is preliminary data.</text>
</comment>
<feature type="transmembrane region" description="Helical" evidence="2">
    <location>
        <begin position="39"/>
        <end position="62"/>
    </location>
</feature>
<dbReference type="Proteomes" id="UP001634393">
    <property type="component" value="Unassembled WGS sequence"/>
</dbReference>
<proteinExistence type="predicted"/>
<sequence>MGKGDNQRLPIVQQSNGSGGGDSRYFLCQRCSMSICTLFNFKCAVVLIFSVAVFLSAVFWILPLHYRHVGFDAKDSIKLSASVQAHFKLQKPVSDLVPYIERLEYDVNGEIGVPSLKVAVLSMHPAKLANWTDVVFGFLPDPINSSIIPVYLSVLRSSLIDLFLQQSNLTLTSSIFGEPSSFEILKFPDGITIIPERAALILHIPQVLFNFTLNSTINDIKENLPQLKEQLKSELHLMPNEVLYIQVTNKDGSTKFPPVTVEASVASDLGTLLPERLRQLAQIITASPPTENLGLDHSVFGKVKEISLSSFLNHSLNSPTPTPCASPAPSPEQLYDSGPSTAPSYSPSLSPNSHHSQSPCFNGYSSAPSWPSQPCAPSPQEVPQHSLSPTSNSPAPSIAQFTPHCGSTDPPSPSPITHRDKTFPIGSPRASTESPLAGSSHQIPPSPSPLPIIAYGSPGLNERSRNGLVSPPHVSSSSASCGSSCNWEIPWFYLIGVLTFLLFK</sequence>
<evidence type="ECO:0000313" key="5">
    <source>
        <dbReference type="Proteomes" id="UP001634393"/>
    </source>
</evidence>
<feature type="domain" description="DUF7036" evidence="3">
    <location>
        <begin position="210"/>
        <end position="301"/>
    </location>
</feature>
<protein>
    <recommendedName>
        <fullName evidence="3">DUF7036 domain-containing protein</fullName>
    </recommendedName>
</protein>
<evidence type="ECO:0000313" key="4">
    <source>
        <dbReference type="EMBL" id="KAL3814474.1"/>
    </source>
</evidence>